<gene>
    <name evidence="1" type="ORF">GIL414_LOCUS79125</name>
</gene>
<protein>
    <submittedName>
        <fullName evidence="1">Uncharacterized protein</fullName>
    </submittedName>
</protein>
<sequence length="239" mass="27596">ALNKTYKNNKDPRVELFDELEDVDEYAVKMELTDMDYISDALLEYLQSIDRWHCLRKIILTSDILNVISETIGENIPLLLHIAQRAPYFREFSIEGNLKLGGIMSSSVQLGILFMSQIEIFSYTAQNSNCSLGDLVKIVDRLFAHSSSLSPILKELTLNIDGPPSSWLNVDHLFVHIEKILDRFPALIHFTLNCQHDARSQNDAYNLLKLAPLWHQRLLNSRPYLINSLEYRYKTNLLE</sequence>
<dbReference type="AlphaFoldDB" id="A0A8S3J1R1"/>
<organism evidence="1 2">
    <name type="scientific">Rotaria magnacalcarata</name>
    <dbReference type="NCBI Taxonomy" id="392030"/>
    <lineage>
        <taxon>Eukaryota</taxon>
        <taxon>Metazoa</taxon>
        <taxon>Spiralia</taxon>
        <taxon>Gnathifera</taxon>
        <taxon>Rotifera</taxon>
        <taxon>Eurotatoria</taxon>
        <taxon>Bdelloidea</taxon>
        <taxon>Philodinida</taxon>
        <taxon>Philodinidae</taxon>
        <taxon>Rotaria</taxon>
    </lineage>
</organism>
<comment type="caution">
    <text evidence="1">The sequence shown here is derived from an EMBL/GenBank/DDBJ whole genome shotgun (WGS) entry which is preliminary data.</text>
</comment>
<evidence type="ECO:0000313" key="1">
    <source>
        <dbReference type="EMBL" id="CAF5208986.1"/>
    </source>
</evidence>
<evidence type="ECO:0000313" key="2">
    <source>
        <dbReference type="Proteomes" id="UP000681720"/>
    </source>
</evidence>
<dbReference type="Proteomes" id="UP000681720">
    <property type="component" value="Unassembled WGS sequence"/>
</dbReference>
<feature type="non-terminal residue" evidence="1">
    <location>
        <position position="1"/>
    </location>
</feature>
<feature type="non-terminal residue" evidence="1">
    <location>
        <position position="239"/>
    </location>
</feature>
<reference evidence="1" key="1">
    <citation type="submission" date="2021-02" db="EMBL/GenBank/DDBJ databases">
        <authorList>
            <person name="Nowell W R."/>
        </authorList>
    </citation>
    <scope>NUCLEOTIDE SEQUENCE</scope>
</reference>
<name>A0A8S3J1R1_9BILA</name>
<accession>A0A8S3J1R1</accession>
<proteinExistence type="predicted"/>
<dbReference type="EMBL" id="CAJOBJ010351580">
    <property type="protein sequence ID" value="CAF5208986.1"/>
    <property type="molecule type" value="Genomic_DNA"/>
</dbReference>